<feature type="region of interest" description="Disordered" evidence="5">
    <location>
        <begin position="1"/>
        <end position="20"/>
    </location>
</feature>
<accession>A0A1I7TRN8</accession>
<dbReference type="InterPro" id="IPR013083">
    <property type="entry name" value="Znf_RING/FYVE/PHD"/>
</dbReference>
<evidence type="ECO:0000313" key="8">
    <source>
        <dbReference type="WBParaSite" id="Csp11.Scaffold629.g11097.t1"/>
    </source>
</evidence>
<proteinExistence type="predicted"/>
<keyword evidence="1" id="KW-0479">Metal-binding</keyword>
<dbReference type="GO" id="GO:0008270">
    <property type="term" value="F:zinc ion binding"/>
    <property type="evidence" value="ECO:0007669"/>
    <property type="project" value="UniProtKB-KW"/>
</dbReference>
<evidence type="ECO:0000256" key="1">
    <source>
        <dbReference type="ARBA" id="ARBA00022723"/>
    </source>
</evidence>
<dbReference type="SUPFAM" id="SSF57850">
    <property type="entry name" value="RING/U-box"/>
    <property type="match status" value="1"/>
</dbReference>
<dbReference type="InterPro" id="IPR001841">
    <property type="entry name" value="Znf_RING"/>
</dbReference>
<keyword evidence="2 4" id="KW-0863">Zinc-finger</keyword>
<dbReference type="InterPro" id="IPR018957">
    <property type="entry name" value="Znf_C3HC4_RING-type"/>
</dbReference>
<evidence type="ECO:0000256" key="4">
    <source>
        <dbReference type="PROSITE-ProRule" id="PRU00175"/>
    </source>
</evidence>
<evidence type="ECO:0000256" key="2">
    <source>
        <dbReference type="ARBA" id="ARBA00022771"/>
    </source>
</evidence>
<dbReference type="eggNOG" id="ENOG502T3J7">
    <property type="taxonomic scope" value="Eukaryota"/>
</dbReference>
<dbReference type="PROSITE" id="PS00518">
    <property type="entry name" value="ZF_RING_1"/>
    <property type="match status" value="1"/>
</dbReference>
<dbReference type="WBParaSite" id="Csp11.Scaffold629.g11097.t1">
    <property type="protein sequence ID" value="Csp11.Scaffold629.g11097.t1"/>
    <property type="gene ID" value="Csp11.Scaffold629.g11097"/>
</dbReference>
<organism evidence="7 8">
    <name type="scientific">Caenorhabditis tropicalis</name>
    <dbReference type="NCBI Taxonomy" id="1561998"/>
    <lineage>
        <taxon>Eukaryota</taxon>
        <taxon>Metazoa</taxon>
        <taxon>Ecdysozoa</taxon>
        <taxon>Nematoda</taxon>
        <taxon>Chromadorea</taxon>
        <taxon>Rhabditida</taxon>
        <taxon>Rhabditina</taxon>
        <taxon>Rhabditomorpha</taxon>
        <taxon>Rhabditoidea</taxon>
        <taxon>Rhabditidae</taxon>
        <taxon>Peloderinae</taxon>
        <taxon>Caenorhabditis</taxon>
    </lineage>
</organism>
<evidence type="ECO:0000259" key="6">
    <source>
        <dbReference type="PROSITE" id="PS50089"/>
    </source>
</evidence>
<dbReference type="SMART" id="SM00184">
    <property type="entry name" value="RING"/>
    <property type="match status" value="1"/>
</dbReference>
<dbReference type="STRING" id="1561998.A0A1I7TRN8"/>
<feature type="domain" description="RING-type" evidence="6">
    <location>
        <begin position="61"/>
        <end position="117"/>
    </location>
</feature>
<name>A0A1I7TRN8_9PELO</name>
<evidence type="ECO:0000256" key="3">
    <source>
        <dbReference type="ARBA" id="ARBA00022833"/>
    </source>
</evidence>
<protein>
    <submittedName>
        <fullName evidence="8">RING-type domain-containing protein</fullName>
    </submittedName>
</protein>
<dbReference type="PROSITE" id="PS50089">
    <property type="entry name" value="ZF_RING_2"/>
    <property type="match status" value="1"/>
</dbReference>
<reference evidence="8" key="1">
    <citation type="submission" date="2016-11" db="UniProtKB">
        <authorList>
            <consortium name="WormBaseParasite"/>
        </authorList>
    </citation>
    <scope>IDENTIFICATION</scope>
</reference>
<sequence>MNSRDVRAATRQAKASRARLKEAKKRMKELMRQNEEMKDKMARDAPMLEGINKKVEELLKCPMCVASCDATAKVPCILECGHTFCGECMIVLVAKAFDDLAPNKKSDWVDIRCPTCQFKVSRMNYPLDLALVRKNEDVLTFIKTMQS</sequence>
<dbReference type="Pfam" id="PF00097">
    <property type="entry name" value="zf-C3HC4"/>
    <property type="match status" value="1"/>
</dbReference>
<evidence type="ECO:0000256" key="5">
    <source>
        <dbReference type="SAM" id="MobiDB-lite"/>
    </source>
</evidence>
<evidence type="ECO:0000313" key="7">
    <source>
        <dbReference type="Proteomes" id="UP000095282"/>
    </source>
</evidence>
<dbReference type="AlphaFoldDB" id="A0A1I7TRN8"/>
<dbReference type="Proteomes" id="UP000095282">
    <property type="component" value="Unplaced"/>
</dbReference>
<dbReference type="InterPro" id="IPR017907">
    <property type="entry name" value="Znf_RING_CS"/>
</dbReference>
<keyword evidence="3" id="KW-0862">Zinc</keyword>
<keyword evidence="7" id="KW-1185">Reference proteome</keyword>
<dbReference type="Gene3D" id="3.30.40.10">
    <property type="entry name" value="Zinc/RING finger domain, C3HC4 (zinc finger)"/>
    <property type="match status" value="1"/>
</dbReference>